<dbReference type="Proteomes" id="UP000000844">
    <property type="component" value="Chromosome"/>
</dbReference>
<keyword evidence="5" id="KW-1185">Reference proteome</keyword>
<dbReference type="eggNOG" id="COG0852">
    <property type="taxonomic scope" value="Bacteria"/>
</dbReference>
<dbReference type="RefSeq" id="WP_013021169.1">
    <property type="nucleotide sequence ID" value="NC_013947.1"/>
</dbReference>
<dbReference type="Pfam" id="PF00329">
    <property type="entry name" value="Complex1_30kDa"/>
    <property type="match status" value="1"/>
</dbReference>
<sequence>MWTEDIAAALPDAEVSADEPRPTVTVAPGGWHAAVLTARDRLGLDFFDWLSAVDEGEGAYRVVTHLWSIAGRRGLLLNTVTSSGAVDSIVDVYPGASWHERETHEMFGLDFGGHPDLAPLLLAPEFEGHPLRKDFVLASRVAKPWPGAKEPGGDGPRKRQPMRPPGVPAPGEWGPPLPEAETDGDTEATPARPARKTARPPRKDGD</sequence>
<name>D3Q069_STANL</name>
<dbReference type="SUPFAM" id="SSF143243">
    <property type="entry name" value="Nqo5-like"/>
    <property type="match status" value="1"/>
</dbReference>
<dbReference type="OrthoDB" id="3746692at2"/>
<comment type="similarity">
    <text evidence="1">Belongs to the complex I 30 kDa subunit family.</text>
</comment>
<dbReference type="InterPro" id="IPR037232">
    <property type="entry name" value="NADH_quin_OxRdtase_su_C/D-like"/>
</dbReference>
<organism evidence="4 5">
    <name type="scientific">Stackebrandtia nassauensis (strain DSM 44728 / CIP 108903 / NRRL B-16338 / NBRC 102104 / LLR-40K-21)</name>
    <dbReference type="NCBI Taxonomy" id="446470"/>
    <lineage>
        <taxon>Bacteria</taxon>
        <taxon>Bacillati</taxon>
        <taxon>Actinomycetota</taxon>
        <taxon>Actinomycetes</taxon>
        <taxon>Glycomycetales</taxon>
        <taxon>Glycomycetaceae</taxon>
        <taxon>Stackebrandtia</taxon>
    </lineage>
</organism>
<accession>D3Q069</accession>
<dbReference type="PANTHER" id="PTHR10884:SF14">
    <property type="entry name" value="NADH DEHYDROGENASE [UBIQUINONE] IRON-SULFUR PROTEIN 3, MITOCHONDRIAL"/>
    <property type="match status" value="1"/>
</dbReference>
<evidence type="ECO:0000313" key="5">
    <source>
        <dbReference type="Proteomes" id="UP000000844"/>
    </source>
</evidence>
<proteinExistence type="inferred from homology"/>
<dbReference type="STRING" id="446470.Snas_5971"/>
<evidence type="ECO:0000313" key="4">
    <source>
        <dbReference type="EMBL" id="ADD45598.1"/>
    </source>
</evidence>
<dbReference type="AlphaFoldDB" id="D3Q069"/>
<dbReference type="KEGG" id="sna:Snas_5971"/>
<evidence type="ECO:0000256" key="1">
    <source>
        <dbReference type="ARBA" id="ARBA00007569"/>
    </source>
</evidence>
<feature type="compositionally biased region" description="Pro residues" evidence="2">
    <location>
        <begin position="162"/>
        <end position="178"/>
    </location>
</feature>
<keyword evidence="4" id="KW-0830">Ubiquinone</keyword>
<protein>
    <submittedName>
        <fullName evidence="4">NADH dehydrogenase (Ubiquinone) 30 kDa subunit</fullName>
    </submittedName>
</protein>
<evidence type="ECO:0000259" key="3">
    <source>
        <dbReference type="Pfam" id="PF00329"/>
    </source>
</evidence>
<dbReference type="GO" id="GO:0008137">
    <property type="term" value="F:NADH dehydrogenase (ubiquinone) activity"/>
    <property type="evidence" value="ECO:0007669"/>
    <property type="project" value="InterPro"/>
</dbReference>
<feature type="domain" description="NADH:ubiquinone oxidoreductase 30kDa subunit" evidence="3">
    <location>
        <begin position="24"/>
        <end position="140"/>
    </location>
</feature>
<gene>
    <name evidence="4" type="ordered locus">Snas_5971</name>
</gene>
<reference evidence="4 5" key="1">
    <citation type="journal article" date="2009" name="Stand. Genomic Sci.">
        <title>Complete genome sequence of Stackebrandtia nassauensis type strain (LLR-40K-21).</title>
        <authorList>
            <person name="Munk C."/>
            <person name="Lapidus A."/>
            <person name="Copeland A."/>
            <person name="Jando M."/>
            <person name="Mayilraj S."/>
            <person name="Glavina Del Rio T."/>
            <person name="Nolan M."/>
            <person name="Chen F."/>
            <person name="Lucas S."/>
            <person name="Tice H."/>
            <person name="Cheng J.F."/>
            <person name="Han C."/>
            <person name="Detter J.C."/>
            <person name="Bruce D."/>
            <person name="Goodwin L."/>
            <person name="Chain P."/>
            <person name="Pitluck S."/>
            <person name="Goker M."/>
            <person name="Ovchinikova G."/>
            <person name="Pati A."/>
            <person name="Ivanova N."/>
            <person name="Mavromatis K."/>
            <person name="Chen A."/>
            <person name="Palaniappan K."/>
            <person name="Land M."/>
            <person name="Hauser L."/>
            <person name="Chang Y.J."/>
            <person name="Jeffries C.D."/>
            <person name="Bristow J."/>
            <person name="Eisen J.A."/>
            <person name="Markowitz V."/>
            <person name="Hugenholtz P."/>
            <person name="Kyrpides N.C."/>
            <person name="Klenk H.P."/>
        </authorList>
    </citation>
    <scope>NUCLEOTIDE SEQUENCE [LARGE SCALE GENOMIC DNA]</scope>
    <source>
        <strain evidence="5">DSM 44728 / CIP 108903 / NRRL B-16338 / NBRC 102104 / LLR-40K-21</strain>
    </source>
</reference>
<dbReference type="InterPro" id="IPR001268">
    <property type="entry name" value="NADH_UbQ_OxRdtase_30kDa_su"/>
</dbReference>
<dbReference type="PANTHER" id="PTHR10884">
    <property type="entry name" value="NADH DEHYDROGENASE UBIQUINONE IRON-SULFUR PROTEIN 3"/>
    <property type="match status" value="1"/>
</dbReference>
<evidence type="ECO:0000256" key="2">
    <source>
        <dbReference type="SAM" id="MobiDB-lite"/>
    </source>
</evidence>
<dbReference type="EMBL" id="CP001778">
    <property type="protein sequence ID" value="ADD45598.1"/>
    <property type="molecule type" value="Genomic_DNA"/>
</dbReference>
<feature type="region of interest" description="Disordered" evidence="2">
    <location>
        <begin position="144"/>
        <end position="206"/>
    </location>
</feature>
<dbReference type="HOGENOM" id="CLU_042628_1_1_11"/>
<dbReference type="Gene3D" id="3.30.460.80">
    <property type="entry name" value="NADH:ubiquinone oxidoreductase, 30kDa subunit"/>
    <property type="match status" value="1"/>
</dbReference>